<gene>
    <name evidence="3" type="ORF">C361_06223</name>
</gene>
<dbReference type="GO" id="GO:0034703">
    <property type="term" value="C:cation channel complex"/>
    <property type="evidence" value="ECO:0007669"/>
    <property type="project" value="TreeGrafter"/>
</dbReference>
<dbReference type="EMBL" id="AMKT01000083">
    <property type="protein sequence ID" value="OXG13033.1"/>
    <property type="molecule type" value="Genomic_DNA"/>
</dbReference>
<dbReference type="Proteomes" id="UP000199727">
    <property type="component" value="Unassembled WGS sequence"/>
</dbReference>
<comment type="caution">
    <text evidence="3">The sequence shown here is derived from an EMBL/GenBank/DDBJ whole genome shotgun (WGS) entry which is preliminary data.</text>
</comment>
<dbReference type="OrthoDB" id="5584001at2759"/>
<feature type="domain" description="Protein UNC80 C-terminal" evidence="2">
    <location>
        <begin position="1408"/>
        <end position="1521"/>
    </location>
</feature>
<feature type="region of interest" description="Disordered" evidence="1">
    <location>
        <begin position="73"/>
        <end position="189"/>
    </location>
</feature>
<name>A0A854Q412_CRYNE</name>
<reference evidence="3 4" key="1">
    <citation type="submission" date="2017-06" db="EMBL/GenBank/DDBJ databases">
        <title>Global population genomics of the pathogenic fungus Cryptococcus neoformans var. grubii.</title>
        <authorList>
            <person name="Cuomo C."/>
            <person name="Litvintseva A."/>
            <person name="Chen Y."/>
            <person name="Young S."/>
            <person name="Zeng Q."/>
            <person name="Chapman S."/>
            <person name="Gujja S."/>
            <person name="Saif S."/>
            <person name="Birren B."/>
        </authorList>
    </citation>
    <scope>NUCLEOTIDE SEQUENCE [LARGE SCALE GENOMIC DNA]</scope>
    <source>
        <strain evidence="3 4">Tu259-1</strain>
    </source>
</reference>
<dbReference type="PANTHER" id="PTHR31781">
    <property type="entry name" value="UNC80"/>
    <property type="match status" value="1"/>
</dbReference>
<dbReference type="PANTHER" id="PTHR31781:SF1">
    <property type="entry name" value="PROTEIN UNC-80 HOMOLOG"/>
    <property type="match status" value="1"/>
</dbReference>
<dbReference type="InterPro" id="IPR046460">
    <property type="entry name" value="UNC80_C"/>
</dbReference>
<dbReference type="SUPFAM" id="SSF48371">
    <property type="entry name" value="ARM repeat"/>
    <property type="match status" value="1"/>
</dbReference>
<feature type="region of interest" description="Disordered" evidence="1">
    <location>
        <begin position="2299"/>
        <end position="2353"/>
    </location>
</feature>
<protein>
    <recommendedName>
        <fullName evidence="2">Protein UNC80 C-terminal domain-containing protein</fullName>
    </recommendedName>
</protein>
<feature type="compositionally biased region" description="Polar residues" evidence="1">
    <location>
        <begin position="171"/>
        <end position="187"/>
    </location>
</feature>
<dbReference type="GO" id="GO:0005261">
    <property type="term" value="F:monoatomic cation channel activity"/>
    <property type="evidence" value="ECO:0007669"/>
    <property type="project" value="TreeGrafter"/>
</dbReference>
<proteinExistence type="predicted"/>
<evidence type="ECO:0000313" key="4">
    <source>
        <dbReference type="Proteomes" id="UP000199727"/>
    </source>
</evidence>
<dbReference type="Pfam" id="PF20262">
    <property type="entry name" value="UNC80_C"/>
    <property type="match status" value="1"/>
</dbReference>
<feature type="compositionally biased region" description="Basic and acidic residues" evidence="1">
    <location>
        <begin position="2299"/>
        <end position="2342"/>
    </location>
</feature>
<accession>A0A854Q412</accession>
<sequence length="2353" mass="259756">MPLQSSTLSPTKNRRPSGPRQPPLRSSTASIASSPKSTSDAPISIVPSITPIAKLEYGTESSLDALLSLESQYTVSPETSPKLPEAAAPSRQVSEYELLPPSTFHTRPPTRGHTQVDQYAPSSRETSETHSKSGPDTRDALPMPTFSIASRPSTPTSSATRMSKPRPKPSRLNTNVISSSSLTSPTKMVSPGIKHWQQVRAHVMAPTPIEEWQHTTRLGKKPGLVSKAAGRFGFRHAADNIIGYTDRRRSMNGLLAELGDLTEEEKEAIVRERRKFARDIKACLDACALEESRRRLYRLDSNQNPNYLKDARPNAASIHSAAIHAHPHAAQRFTFDPSFSAFAPLLTELHKYLPDARSKKPWSRTCPHHSEILAELGVAFLEDSTSTDGEKQQALEVFGTIVKNWAADTSEEVMARWQWLCRALLTDDRQVRSRGLALLDSFVHFDSSLPRGHEDPHTALSFLALASNLLILLHAVQTARYPQPSHQSKVQSFLDELSDGRIIQVEAASIVELVGVIELSTTAGGIEKEIMWMAIGTVIQTHPHLARWLLETSDHGEQLVLDQFAPPPLLHATPPYLPPLRSHTTAVLLTSLTSLVRTLIDFALIPAIWKIVRIHVLPEIETLPSGDVLAQALGKLVFELEVLFYRVQPLHPGTAGDSSRTYAESHPANAGPAFFEHRDLILRYTVDESPWKGPFVEAAKHVIRGASFGSACDMVEGFVRRKDMAALGRECVATLFSQHLTSTYSTQLAFPLLSYLSQFHPQILYKPLFALSASTQENSLLPSLLQVTAFTHILSPSRFWLTDPQMVTIVLMGDARPKVSKGKGKEGEKSVRDVRLGRWAVAMEFILAFKEISEVEGKNSDEKKWKAFGDELEGRLAAFLEAEEKDGALPAGYRALICQVLWTLRFKTQSAKRAPWTKQLVSWFIDTSRYIIPSEEEQATKYLRAMYSTFFPEIIPNDQSIGQPIVLPFSTPHTSAYFNHEARIEILTRGIEEVLPSLLVLAHDSLSTQDWETILPFLWAWYGTKASATREIGFLLEKCAEMIPAQLRSIIISDLTSTNAEVRCQALHNIFALFAWRNQILSQPILTSRRGPLFHFPNKTLEFVPTEIGSSEWVSPQDVQDTQLQKFGQTLPLELRQRLNELGWSDEDELKGSSDWEQTPVSSLPGLAFQSDGNLINGDTSGRPSSPMRSLVRKGSSASAGSSSNKKRKAIFAPLFVNMTYDQMTILAGEVDGPISATSLEVVRLLQRDDVISFLRPFTERMKNQFLNAMERLDRVTNFLTPGFAYSAINAIVGYLKTSLKTNADVEYWDIALASVVRLVSSVSEISLRDIRKNKAEHVLLPASIHEEDGGFKIHAPWRRGQRGVQTAQLLILNEILKANPREVYLVKKMLHSLPIQSSINHLPFARAWLVLVLTLFSFVNRNYNDRAELRQFLSNVGAILLLHGQSDLVIVAHAMRIFTLCSARFRRVFSSMGFPTIMRPVYETYAAGNAAIKDSIEYAAKSFYRIHEEVFVYQTCVVIADGSYDAKAVYALLSSLSHENTVSSGMTSGIRGSNDKEETDALVQMVSGPEITFAEIGKEAAERQAIKLASITLEDKLFPRENIVRLFVTAIASNPATACAANFLRLFSALVPKMNDPVSKDLLSEGVEALGSVIIKGKTGDEAAKSAFHPGADDSEADWTRARREYVFLVESFAKAGGHLGTSTTRRTLDMVLDLLKKQPESVGPSASSIVGELAKTRLASGRPTPFLREIAPIFRAFISVVDFSGVLDSISVLIRQSNYNLDEEITHIIVHDYVEPAVKLLASASKDSLVFIVPLRSSAVKLLSVTVFLQGDALGALERHHASASLLASVVMPLCLLLEPPREIDRQDIYSSLWIRLLQYVLKGPIEEGGHNPKSSSASVYHPRSIAASTVLVVQIVKIVLIRAPGSISGVKGLWAYVAQRILQIVDGGNARFMDSQRSLSPRVVDWLMWSVFELVALHPSALHIEFQARIHQALAMIDKQATYTSHPSSPALGPTLSPSTSQQYYPVRTRLSSNRSSSFIGHARSSSNVGLDHTPFASPDRLTTANLAVTPSRNRINSNISSPSHSPSPLSSPLVRSHGVGPEVEVIHSRSPSQGKIAGLSPAGAARPSFVALSARRVSRPVFEAFSSAYPTKNRFPSSASITDLGNSSEKAGGAVMHLLGAPNQVLSATSSGFPTLSLTNSSVVSPTRLKISTQNGERALRDVYVKSEELTQMASNAVRTVMLVYGWRFNNEEEDAVRNWSVLDALHIVSKQTKIFVEDEFRDIFSPAAGLYESGDDHIGSEKQEGVGDLRNRMRASENPEKTSIEKTRRLMDEKENDVPIVSVSSPYD</sequence>
<feature type="compositionally biased region" description="Low complexity" evidence="1">
    <location>
        <begin position="149"/>
        <end position="161"/>
    </location>
</feature>
<organism evidence="3 4">
    <name type="scientific">Cryptococcus neoformans Tu259-1</name>
    <dbReference type="NCBI Taxonomy" id="1230072"/>
    <lineage>
        <taxon>Eukaryota</taxon>
        <taxon>Fungi</taxon>
        <taxon>Dikarya</taxon>
        <taxon>Basidiomycota</taxon>
        <taxon>Agaricomycotina</taxon>
        <taxon>Tremellomycetes</taxon>
        <taxon>Tremellales</taxon>
        <taxon>Cryptococcaceae</taxon>
        <taxon>Cryptococcus</taxon>
        <taxon>Cryptococcus neoformans species complex</taxon>
    </lineage>
</organism>
<dbReference type="GO" id="GO:0055080">
    <property type="term" value="P:monoatomic cation homeostasis"/>
    <property type="evidence" value="ECO:0007669"/>
    <property type="project" value="TreeGrafter"/>
</dbReference>
<feature type="compositionally biased region" description="Low complexity" evidence="1">
    <location>
        <begin position="26"/>
        <end position="39"/>
    </location>
</feature>
<feature type="region of interest" description="Disordered" evidence="1">
    <location>
        <begin position="1166"/>
        <end position="1203"/>
    </location>
</feature>
<evidence type="ECO:0000259" key="2">
    <source>
        <dbReference type="Pfam" id="PF20262"/>
    </source>
</evidence>
<feature type="region of interest" description="Disordered" evidence="1">
    <location>
        <begin position="1"/>
        <end position="46"/>
    </location>
</feature>
<dbReference type="InterPro" id="IPR016024">
    <property type="entry name" value="ARM-type_fold"/>
</dbReference>
<evidence type="ECO:0000313" key="3">
    <source>
        <dbReference type="EMBL" id="OXG13033.1"/>
    </source>
</evidence>
<feature type="compositionally biased region" description="Basic and acidic residues" evidence="1">
    <location>
        <begin position="125"/>
        <end position="139"/>
    </location>
</feature>
<feature type="compositionally biased region" description="Polar residues" evidence="1">
    <location>
        <begin position="1"/>
        <end position="11"/>
    </location>
</feature>
<feature type="region of interest" description="Disordered" evidence="1">
    <location>
        <begin position="2077"/>
        <end position="2100"/>
    </location>
</feature>
<evidence type="ECO:0000256" key="1">
    <source>
        <dbReference type="SAM" id="MobiDB-lite"/>
    </source>
</evidence>
<feature type="compositionally biased region" description="Polar residues" evidence="1">
    <location>
        <begin position="112"/>
        <end position="124"/>
    </location>
</feature>
<feature type="compositionally biased region" description="Polar residues" evidence="1">
    <location>
        <begin position="1171"/>
        <end position="1188"/>
    </location>
</feature>